<reference evidence="3" key="1">
    <citation type="submission" date="2019-08" db="EMBL/GenBank/DDBJ databases">
        <title>The genome of the North American firefly Photinus pyralis.</title>
        <authorList>
            <consortium name="Photinus pyralis genome working group"/>
            <person name="Fallon T.R."/>
            <person name="Sander Lower S.E."/>
            <person name="Weng J.-K."/>
        </authorList>
    </citation>
    <scope>NUCLEOTIDE SEQUENCE</scope>
    <source>
        <strain evidence="3">TRF0915ILg1</strain>
        <tissue evidence="3">Whole body</tissue>
    </source>
</reference>
<feature type="domain" description="PH" evidence="2">
    <location>
        <begin position="124"/>
        <end position="227"/>
    </location>
</feature>
<name>A0A8K0C569_IGNLU</name>
<evidence type="ECO:0000313" key="4">
    <source>
        <dbReference type="Proteomes" id="UP000801492"/>
    </source>
</evidence>
<protein>
    <recommendedName>
        <fullName evidence="2">PH domain-containing protein</fullName>
    </recommendedName>
</protein>
<dbReference type="AlphaFoldDB" id="A0A8K0C569"/>
<dbReference type="EMBL" id="VTPC01090965">
    <property type="protein sequence ID" value="KAF2880479.1"/>
    <property type="molecule type" value="Genomic_DNA"/>
</dbReference>
<evidence type="ECO:0000256" key="1">
    <source>
        <dbReference type="SAM" id="MobiDB-lite"/>
    </source>
</evidence>
<feature type="compositionally biased region" description="Polar residues" evidence="1">
    <location>
        <begin position="329"/>
        <end position="340"/>
    </location>
</feature>
<dbReference type="OrthoDB" id="243840at2759"/>
<evidence type="ECO:0000313" key="3">
    <source>
        <dbReference type="EMBL" id="KAF2880479.1"/>
    </source>
</evidence>
<dbReference type="InterPro" id="IPR001849">
    <property type="entry name" value="PH_domain"/>
</dbReference>
<feature type="region of interest" description="Disordered" evidence="1">
    <location>
        <begin position="275"/>
        <end position="463"/>
    </location>
</feature>
<feature type="compositionally biased region" description="Acidic residues" evidence="1">
    <location>
        <begin position="341"/>
        <end position="350"/>
    </location>
</feature>
<accession>A0A8K0C569</accession>
<dbReference type="Proteomes" id="UP000801492">
    <property type="component" value="Unassembled WGS sequence"/>
</dbReference>
<dbReference type="Pfam" id="PF00169">
    <property type="entry name" value="PH"/>
    <property type="match status" value="1"/>
</dbReference>
<evidence type="ECO:0000259" key="2">
    <source>
        <dbReference type="PROSITE" id="PS50003"/>
    </source>
</evidence>
<organism evidence="3 4">
    <name type="scientific">Ignelater luminosus</name>
    <name type="common">Cucubano</name>
    <name type="synonym">Pyrophorus luminosus</name>
    <dbReference type="NCBI Taxonomy" id="2038154"/>
    <lineage>
        <taxon>Eukaryota</taxon>
        <taxon>Metazoa</taxon>
        <taxon>Ecdysozoa</taxon>
        <taxon>Arthropoda</taxon>
        <taxon>Hexapoda</taxon>
        <taxon>Insecta</taxon>
        <taxon>Pterygota</taxon>
        <taxon>Neoptera</taxon>
        <taxon>Endopterygota</taxon>
        <taxon>Coleoptera</taxon>
        <taxon>Polyphaga</taxon>
        <taxon>Elateriformia</taxon>
        <taxon>Elateroidea</taxon>
        <taxon>Elateridae</taxon>
        <taxon>Agrypninae</taxon>
        <taxon>Pyrophorini</taxon>
        <taxon>Ignelater</taxon>
    </lineage>
</organism>
<dbReference type="Gene3D" id="2.30.29.30">
    <property type="entry name" value="Pleckstrin-homology domain (PH domain)/Phosphotyrosine-binding domain (PTB)"/>
    <property type="match status" value="1"/>
</dbReference>
<dbReference type="SUPFAM" id="SSF50729">
    <property type="entry name" value="PH domain-like"/>
    <property type="match status" value="1"/>
</dbReference>
<proteinExistence type="predicted"/>
<comment type="caution">
    <text evidence="3">The sequence shown here is derived from an EMBL/GenBank/DDBJ whole genome shotgun (WGS) entry which is preliminary data.</text>
</comment>
<gene>
    <name evidence="3" type="ORF">ILUMI_25686</name>
</gene>
<feature type="compositionally biased region" description="Basic and acidic residues" evidence="1">
    <location>
        <begin position="275"/>
        <end position="287"/>
    </location>
</feature>
<dbReference type="SMART" id="SM00233">
    <property type="entry name" value="PH"/>
    <property type="match status" value="1"/>
</dbReference>
<dbReference type="PROSITE" id="PS50003">
    <property type="entry name" value="PH_DOMAIN"/>
    <property type="match status" value="1"/>
</dbReference>
<dbReference type="InterPro" id="IPR011993">
    <property type="entry name" value="PH-like_dom_sf"/>
</dbReference>
<keyword evidence="4" id="KW-1185">Reference proteome</keyword>
<feature type="compositionally biased region" description="Basic and acidic residues" evidence="1">
    <location>
        <begin position="430"/>
        <end position="441"/>
    </location>
</feature>
<sequence>MTNGEINSLYIDVEKLLYDICEFLNDEINNGYISPTKRSLASVLIERSKKQLQVISKVAVADTSDCNNEPYVDMQGYKTNQENEEPQEVYSDVSMTFEVPPEIITTEEECLVCPYANFPANEIKDGKKGNLLRKGKILFFDQQKKVYAAVQNSWLLIYMNENSLKPCQTFDLTRYEAKAVSAQAKDIKKREETFELISIVDPKLYYFTALTAKDMVQWVTAINRSTENNTLKRTLPPVPLNELPQRASMTSMECDHYEPLTEYQLRHKNTNTNEKIDQVNKNEKPIEDVPLPLPPRNTLQKNKPAPSIPLRLPSTESLENYDLVGVTGQHPSQDNSSFSGDDSDTVYDDPAEIRNKSINVNSKNENIEEDDDDIYDCIQRPDPPPINPKSINSRNIKTPEVLEDEDDQIYDSLQKPDPPKPSDLINIKTSNDKKQNEDVRKPKAKPTIKPKILSLKYRRKDNM</sequence>